<dbReference type="EMBL" id="JBHTLT010000028">
    <property type="protein sequence ID" value="MFD1204675.1"/>
    <property type="molecule type" value="Genomic_DNA"/>
</dbReference>
<comment type="caution">
    <text evidence="2">The sequence shown here is derived from an EMBL/GenBank/DDBJ whole genome shotgun (WGS) entry which is preliminary data.</text>
</comment>
<accession>A0ABW3TVK2</accession>
<dbReference type="RefSeq" id="WP_381480063.1">
    <property type="nucleotide sequence ID" value="NZ_JBHTLT010000028.1"/>
</dbReference>
<organism evidence="2 3">
    <name type="scientific">Sporosarcina contaminans</name>
    <dbReference type="NCBI Taxonomy" id="633403"/>
    <lineage>
        <taxon>Bacteria</taxon>
        <taxon>Bacillati</taxon>
        <taxon>Bacillota</taxon>
        <taxon>Bacilli</taxon>
        <taxon>Bacillales</taxon>
        <taxon>Caryophanaceae</taxon>
        <taxon>Sporosarcina</taxon>
    </lineage>
</organism>
<keyword evidence="1" id="KW-0812">Transmembrane</keyword>
<dbReference type="Proteomes" id="UP001597231">
    <property type="component" value="Unassembled WGS sequence"/>
</dbReference>
<evidence type="ECO:0000256" key="1">
    <source>
        <dbReference type="SAM" id="Phobius"/>
    </source>
</evidence>
<reference evidence="3" key="1">
    <citation type="journal article" date="2019" name="Int. J. Syst. Evol. Microbiol.">
        <title>The Global Catalogue of Microorganisms (GCM) 10K type strain sequencing project: providing services to taxonomists for standard genome sequencing and annotation.</title>
        <authorList>
            <consortium name="The Broad Institute Genomics Platform"/>
            <consortium name="The Broad Institute Genome Sequencing Center for Infectious Disease"/>
            <person name="Wu L."/>
            <person name="Ma J."/>
        </authorList>
    </citation>
    <scope>NUCLEOTIDE SEQUENCE [LARGE SCALE GENOMIC DNA]</scope>
    <source>
        <strain evidence="3">CCUG 53915</strain>
    </source>
</reference>
<evidence type="ECO:0000313" key="2">
    <source>
        <dbReference type="EMBL" id="MFD1204675.1"/>
    </source>
</evidence>
<feature type="transmembrane region" description="Helical" evidence="1">
    <location>
        <begin position="119"/>
        <end position="141"/>
    </location>
</feature>
<keyword evidence="1" id="KW-1133">Transmembrane helix</keyword>
<keyword evidence="3" id="KW-1185">Reference proteome</keyword>
<sequence length="142" mass="16361">MKIGTMLGLIIVLIVFINFVYQTIRLFKGLSKQMYDEDTVHRFQCGKCGEMHSLKGPEMKKLRRAPRIEKSTFGSQSTAIVFKCPHCHKRTSQIVQFDTNVTKGAGMVRVQMNEEQKPLIVQFLVRGILPFILLSMVYRFFA</sequence>
<feature type="transmembrane region" description="Helical" evidence="1">
    <location>
        <begin position="6"/>
        <end position="24"/>
    </location>
</feature>
<proteinExistence type="predicted"/>
<protein>
    <submittedName>
        <fullName evidence="2">Uncharacterized protein</fullName>
    </submittedName>
</protein>
<gene>
    <name evidence="2" type="ORF">ACFQ38_06055</name>
</gene>
<keyword evidence="1" id="KW-0472">Membrane</keyword>
<evidence type="ECO:0000313" key="3">
    <source>
        <dbReference type="Proteomes" id="UP001597231"/>
    </source>
</evidence>
<name>A0ABW3TVK2_9BACL</name>